<keyword evidence="2" id="KW-1185">Reference proteome</keyword>
<evidence type="ECO:0000313" key="2">
    <source>
        <dbReference type="Proteomes" id="UP000287385"/>
    </source>
</evidence>
<proteinExistence type="predicted"/>
<dbReference type="AlphaFoldDB" id="A0A401X9B4"/>
<name>A0A401X9B4_ACEPA</name>
<comment type="caution">
    <text evidence="1">The sequence shown here is derived from an EMBL/GenBank/DDBJ whole genome shotgun (WGS) entry which is preliminary data.</text>
</comment>
<gene>
    <name evidence="1" type="ORF">NBRC3278_3411</name>
</gene>
<evidence type="ECO:0000313" key="1">
    <source>
        <dbReference type="EMBL" id="GCD64318.1"/>
    </source>
</evidence>
<accession>A0A401X9B4</accession>
<protein>
    <submittedName>
        <fullName evidence="1">Uncharacterized protein</fullName>
    </submittedName>
</protein>
<dbReference type="Proteomes" id="UP000287385">
    <property type="component" value="Unassembled WGS sequence"/>
</dbReference>
<reference evidence="1 2" key="1">
    <citation type="submission" date="2016-06" db="EMBL/GenBank/DDBJ databases">
        <title>Acetobacter pasteurianus NBRC 3278 whole genome sequencing project.</title>
        <authorList>
            <person name="Matsutani M."/>
            <person name="Shiwa Y."/>
            <person name="Okamoto-Kainuma A."/>
            <person name="Ishikawa M."/>
            <person name="Koizumi Y."/>
            <person name="Yoshikawa H."/>
            <person name="Yakushi T."/>
            <person name="Matsushita K."/>
        </authorList>
    </citation>
    <scope>NUCLEOTIDE SEQUENCE [LARGE SCALE GENOMIC DNA]</scope>
    <source>
        <strain evidence="1 2">NBRC 3278</strain>
    </source>
</reference>
<organism evidence="1 2">
    <name type="scientific">Acetobacter pasteurianus NBRC 3278</name>
    <dbReference type="NCBI Taxonomy" id="1226660"/>
    <lineage>
        <taxon>Bacteria</taxon>
        <taxon>Pseudomonadati</taxon>
        <taxon>Pseudomonadota</taxon>
        <taxon>Alphaproteobacteria</taxon>
        <taxon>Acetobacterales</taxon>
        <taxon>Acetobacteraceae</taxon>
        <taxon>Acetobacter</taxon>
    </lineage>
</organism>
<dbReference type="RefSeq" id="WP_124297976.1">
    <property type="nucleotide sequence ID" value="NZ_BDEV01000191.1"/>
</dbReference>
<sequence>MSENGDKPLFDVSSLADGMVEIEIFTKNDGRLARVFIFPETAINIAQELTQAAVRARANGEAK</sequence>
<dbReference type="EMBL" id="BDEV01000191">
    <property type="protein sequence ID" value="GCD64318.1"/>
    <property type="molecule type" value="Genomic_DNA"/>
</dbReference>